<dbReference type="GO" id="GO:0005739">
    <property type="term" value="C:mitochondrion"/>
    <property type="evidence" value="ECO:0007669"/>
    <property type="project" value="TreeGrafter"/>
</dbReference>
<name>A0A5J4Z6P5_PORPP</name>
<dbReference type="InterPro" id="IPR036477">
    <property type="entry name" value="Formyl_transf_N_sf"/>
</dbReference>
<dbReference type="AlphaFoldDB" id="A0A5J4Z6P5"/>
<dbReference type="HAMAP" id="MF_00182">
    <property type="entry name" value="Formyl_trans"/>
    <property type="match status" value="1"/>
</dbReference>
<evidence type="ECO:0000256" key="5">
    <source>
        <dbReference type="ARBA" id="ARBA00022917"/>
    </source>
</evidence>
<reference evidence="9" key="1">
    <citation type="journal article" date="2019" name="Nat. Commun.">
        <title>Expansion of phycobilisome linker gene families in mesophilic red algae.</title>
        <authorList>
            <person name="Lee J."/>
            <person name="Kim D."/>
            <person name="Bhattacharya D."/>
            <person name="Yoon H.S."/>
        </authorList>
    </citation>
    <scope>NUCLEOTIDE SEQUENCE [LARGE SCALE GENOMIC DNA]</scope>
    <source>
        <strain evidence="9">CCMP 1328</strain>
    </source>
</reference>
<keyword evidence="5" id="KW-0648">Protein biosynthesis</keyword>
<dbReference type="InterPro" id="IPR041711">
    <property type="entry name" value="Met-tRNA-FMT_N"/>
</dbReference>
<dbReference type="OMA" id="GASPIHE"/>
<dbReference type="Proteomes" id="UP000324585">
    <property type="component" value="Unassembled WGS sequence"/>
</dbReference>
<dbReference type="InterPro" id="IPR005794">
    <property type="entry name" value="Fmt"/>
</dbReference>
<keyword evidence="4 8" id="KW-0808">Transferase</keyword>
<evidence type="ECO:0000256" key="3">
    <source>
        <dbReference type="ARBA" id="ARBA00014185"/>
    </source>
</evidence>
<feature type="domain" description="Formyl transferase C-terminal" evidence="7">
    <location>
        <begin position="311"/>
        <end position="422"/>
    </location>
</feature>
<keyword evidence="9" id="KW-1185">Reference proteome</keyword>
<dbReference type="GO" id="GO:0004479">
    <property type="term" value="F:methionyl-tRNA formyltransferase activity"/>
    <property type="evidence" value="ECO:0007669"/>
    <property type="project" value="UniProtKB-EC"/>
</dbReference>
<proteinExistence type="inferred from homology"/>
<dbReference type="InterPro" id="IPR011034">
    <property type="entry name" value="Formyl_transferase-like_C_sf"/>
</dbReference>
<dbReference type="PANTHER" id="PTHR11138">
    <property type="entry name" value="METHIONYL-TRNA FORMYLTRANSFERASE"/>
    <property type="match status" value="1"/>
</dbReference>
<dbReference type="Pfam" id="PF00551">
    <property type="entry name" value="Formyl_trans_N"/>
    <property type="match status" value="1"/>
</dbReference>
<evidence type="ECO:0000313" key="8">
    <source>
        <dbReference type="EMBL" id="KAA8498337.1"/>
    </source>
</evidence>
<dbReference type="InterPro" id="IPR002376">
    <property type="entry name" value="Formyl_transf_N"/>
</dbReference>
<comment type="caution">
    <text evidence="8">The sequence shown here is derived from an EMBL/GenBank/DDBJ whole genome shotgun (WGS) entry which is preliminary data.</text>
</comment>
<accession>A0A5J4Z6P5</accession>
<dbReference type="EMBL" id="VRMN01000001">
    <property type="protein sequence ID" value="KAA8498337.1"/>
    <property type="molecule type" value="Genomic_DNA"/>
</dbReference>
<dbReference type="Gene3D" id="3.40.50.12230">
    <property type="match status" value="1"/>
</dbReference>
<feature type="domain" description="Formyl transferase N-terminal" evidence="6">
    <location>
        <begin position="122"/>
        <end position="284"/>
    </location>
</feature>
<gene>
    <name evidence="8" type="ORF">FVE85_5922</name>
</gene>
<dbReference type="PANTHER" id="PTHR11138:SF5">
    <property type="entry name" value="METHIONYL-TRNA FORMYLTRANSFERASE, MITOCHONDRIAL"/>
    <property type="match status" value="1"/>
</dbReference>
<dbReference type="InterPro" id="IPR005793">
    <property type="entry name" value="Formyl_trans_C"/>
</dbReference>
<protein>
    <recommendedName>
        <fullName evidence="3">Methionyl-tRNA formyltransferase, mitochondrial</fullName>
        <ecNumber evidence="2">2.1.2.9</ecNumber>
    </recommendedName>
</protein>
<dbReference type="SUPFAM" id="SSF53328">
    <property type="entry name" value="Formyltransferase"/>
    <property type="match status" value="1"/>
</dbReference>
<dbReference type="NCBIfam" id="TIGR00460">
    <property type="entry name" value="fmt"/>
    <property type="match status" value="1"/>
</dbReference>
<dbReference type="Pfam" id="PF02911">
    <property type="entry name" value="Formyl_trans_C"/>
    <property type="match status" value="1"/>
</dbReference>
<dbReference type="EC" id="2.1.2.9" evidence="2"/>
<evidence type="ECO:0000259" key="7">
    <source>
        <dbReference type="Pfam" id="PF02911"/>
    </source>
</evidence>
<evidence type="ECO:0000256" key="1">
    <source>
        <dbReference type="ARBA" id="ARBA00010699"/>
    </source>
</evidence>
<evidence type="ECO:0000313" key="9">
    <source>
        <dbReference type="Proteomes" id="UP000324585"/>
    </source>
</evidence>
<dbReference type="CDD" id="cd08646">
    <property type="entry name" value="FMT_core_Met-tRNA-FMT_N"/>
    <property type="match status" value="1"/>
</dbReference>
<dbReference type="InterPro" id="IPR044135">
    <property type="entry name" value="Met-tRNA-FMT_C"/>
</dbReference>
<comment type="similarity">
    <text evidence="1">Belongs to the Fmt family.</text>
</comment>
<evidence type="ECO:0000256" key="2">
    <source>
        <dbReference type="ARBA" id="ARBA00012261"/>
    </source>
</evidence>
<evidence type="ECO:0000256" key="4">
    <source>
        <dbReference type="ARBA" id="ARBA00022679"/>
    </source>
</evidence>
<sequence>MSIFISKGLDRGDGEMAYVNLSGWHRHVVPVSSALAPAARCVHSLAWRKANFHEQEQRRQWQPGVLARSKRHSFRSRLLRCAATAAVSSSSSLGEVPKKVVFLGTPEVAACALKVLLSKEECAKRVKRHGVEVSLVVSQPPAPAKRSAKKLVPSPVHALADQAGVQVWTPERARDAAFLENLRELAPDLCITVAYGQILPRSFLDIPKFGTLNIHPSLLPKYRGAAPVPRALQAGDEITGVSVLFTVFEMDAGPLVAQAVRKLEGDEHADELLVELLEQGMHMILDLLDDLFEGTLQSTDQDASAVSHAPKMTADDGRVTFTQNARMVHNQIRAFASNPGTFADFEIWEEGAALPEPVRLKILRTRVARAEGGFRLGVHDVVFDKSEKALRVVCDDGSELFVDMVTPVGKKAMDARSFWNGMRGRALKRARIGW</sequence>
<dbReference type="SUPFAM" id="SSF50486">
    <property type="entry name" value="FMT C-terminal domain-like"/>
    <property type="match status" value="1"/>
</dbReference>
<dbReference type="CDD" id="cd08704">
    <property type="entry name" value="Met_tRNA_FMT_C"/>
    <property type="match status" value="1"/>
</dbReference>
<evidence type="ECO:0000259" key="6">
    <source>
        <dbReference type="Pfam" id="PF00551"/>
    </source>
</evidence>
<dbReference type="OrthoDB" id="10268103at2759"/>
<organism evidence="8 9">
    <name type="scientific">Porphyridium purpureum</name>
    <name type="common">Red alga</name>
    <name type="synonym">Porphyridium cruentum</name>
    <dbReference type="NCBI Taxonomy" id="35688"/>
    <lineage>
        <taxon>Eukaryota</taxon>
        <taxon>Rhodophyta</taxon>
        <taxon>Bangiophyceae</taxon>
        <taxon>Porphyridiales</taxon>
        <taxon>Porphyridiaceae</taxon>
        <taxon>Porphyridium</taxon>
    </lineage>
</organism>